<keyword evidence="12" id="KW-1185">Reference proteome</keyword>
<evidence type="ECO:0000256" key="8">
    <source>
        <dbReference type="HAMAP-Rule" id="MF_00131"/>
    </source>
</evidence>
<evidence type="ECO:0000256" key="4">
    <source>
        <dbReference type="ARBA" id="ARBA00022822"/>
    </source>
</evidence>
<dbReference type="InterPro" id="IPR013785">
    <property type="entry name" value="Aldolase_TIM"/>
</dbReference>
<evidence type="ECO:0000256" key="2">
    <source>
        <dbReference type="ARBA" id="ARBA00011270"/>
    </source>
</evidence>
<protein>
    <recommendedName>
        <fullName evidence="8">Tryptophan synthase alpha chain</fullName>
        <ecNumber evidence="8">4.2.1.20</ecNumber>
    </recommendedName>
</protein>
<evidence type="ECO:0000313" key="11">
    <source>
        <dbReference type="EMBL" id="GAA1832228.1"/>
    </source>
</evidence>
<dbReference type="EC" id="4.2.1.20" evidence="8"/>
<sequence length="285" mass="29488">MNGPVETALRGARDAGRALLVPYVTGGISDDWIDYVLAYQESGADAVEIGLPFSDPMLDGTTIQQASDHALARGATPEEILAALGAARDRVRVPLVVMTYANLVVRTGVEAFCRRLAAAGVSGLIVPDMPVDELGDLETAAAGAGIDLVLLVAPSTAPDRLREICRRSRGFVYAVSTMGTTGERADLAASAAPLADRARAADDRPVLVGFGISSPAHAVQAARSADGVVIASALMRRVLDGATPDDVGRDVAALRRGLDRERDGNAAATGAEVPGDRDGPARQDP</sequence>
<dbReference type="EMBL" id="BAAALT010000273">
    <property type="protein sequence ID" value="GAA1832228.1"/>
    <property type="molecule type" value="Genomic_DNA"/>
</dbReference>
<comment type="catalytic activity">
    <reaction evidence="7 8">
        <text>(1S,2R)-1-C-(indol-3-yl)glycerol 3-phosphate + L-serine = D-glyceraldehyde 3-phosphate + L-tryptophan + H2O</text>
        <dbReference type="Rhea" id="RHEA:10532"/>
        <dbReference type="ChEBI" id="CHEBI:15377"/>
        <dbReference type="ChEBI" id="CHEBI:33384"/>
        <dbReference type="ChEBI" id="CHEBI:57912"/>
        <dbReference type="ChEBI" id="CHEBI:58866"/>
        <dbReference type="ChEBI" id="CHEBI:59776"/>
        <dbReference type="EC" id="4.2.1.20"/>
    </reaction>
</comment>
<comment type="subunit">
    <text evidence="2 8">Tetramer of two alpha and two beta chains.</text>
</comment>
<feature type="compositionally biased region" description="Basic and acidic residues" evidence="10">
    <location>
        <begin position="274"/>
        <end position="285"/>
    </location>
</feature>
<dbReference type="PANTHER" id="PTHR43406">
    <property type="entry name" value="TRYPTOPHAN SYNTHASE, ALPHA CHAIN"/>
    <property type="match status" value="1"/>
</dbReference>
<keyword evidence="6 8" id="KW-0456">Lyase</keyword>
<evidence type="ECO:0000256" key="6">
    <source>
        <dbReference type="ARBA" id="ARBA00023239"/>
    </source>
</evidence>
<feature type="active site" description="Proton acceptor" evidence="8">
    <location>
        <position position="59"/>
    </location>
</feature>
<dbReference type="PROSITE" id="PS00167">
    <property type="entry name" value="TRP_SYNTHASE_ALPHA"/>
    <property type="match status" value="1"/>
</dbReference>
<evidence type="ECO:0000256" key="5">
    <source>
        <dbReference type="ARBA" id="ARBA00023141"/>
    </source>
</evidence>
<dbReference type="Pfam" id="PF00290">
    <property type="entry name" value="Trp_syntA"/>
    <property type="match status" value="1"/>
</dbReference>
<feature type="region of interest" description="Disordered" evidence="10">
    <location>
        <begin position="255"/>
        <end position="285"/>
    </location>
</feature>
<comment type="caution">
    <text evidence="11">The sequence shown here is derived from an EMBL/GenBank/DDBJ whole genome shotgun (WGS) entry which is preliminary data.</text>
</comment>
<organism evidence="11 12">
    <name type="scientific">Luedemannella flava</name>
    <dbReference type="NCBI Taxonomy" id="349316"/>
    <lineage>
        <taxon>Bacteria</taxon>
        <taxon>Bacillati</taxon>
        <taxon>Actinomycetota</taxon>
        <taxon>Actinomycetes</taxon>
        <taxon>Micromonosporales</taxon>
        <taxon>Micromonosporaceae</taxon>
        <taxon>Luedemannella</taxon>
    </lineage>
</organism>
<gene>
    <name evidence="11" type="primary">trpA_2</name>
    <name evidence="8" type="synonym">trpA</name>
    <name evidence="11" type="ORF">GCM10009682_58390</name>
</gene>
<dbReference type="SUPFAM" id="SSF51366">
    <property type="entry name" value="Ribulose-phoshate binding barrel"/>
    <property type="match status" value="1"/>
</dbReference>
<evidence type="ECO:0000313" key="12">
    <source>
        <dbReference type="Proteomes" id="UP001500218"/>
    </source>
</evidence>
<comment type="pathway">
    <text evidence="1 8">Amino-acid biosynthesis; L-tryptophan biosynthesis; L-tryptophan from chorismate: step 5/5.</text>
</comment>
<dbReference type="PANTHER" id="PTHR43406:SF1">
    <property type="entry name" value="TRYPTOPHAN SYNTHASE ALPHA CHAIN, CHLOROPLASTIC"/>
    <property type="match status" value="1"/>
</dbReference>
<feature type="active site" description="Proton acceptor" evidence="8">
    <location>
        <position position="48"/>
    </location>
</feature>
<dbReference type="CDD" id="cd04724">
    <property type="entry name" value="Tryptophan_synthase_alpha"/>
    <property type="match status" value="1"/>
</dbReference>
<keyword evidence="3 8" id="KW-0028">Amino-acid biosynthesis</keyword>
<evidence type="ECO:0000256" key="9">
    <source>
        <dbReference type="RuleBase" id="RU003662"/>
    </source>
</evidence>
<dbReference type="Gene3D" id="3.20.20.70">
    <property type="entry name" value="Aldolase class I"/>
    <property type="match status" value="1"/>
</dbReference>
<evidence type="ECO:0000256" key="10">
    <source>
        <dbReference type="SAM" id="MobiDB-lite"/>
    </source>
</evidence>
<reference evidence="12" key="1">
    <citation type="journal article" date="2019" name="Int. J. Syst. Evol. Microbiol.">
        <title>The Global Catalogue of Microorganisms (GCM) 10K type strain sequencing project: providing services to taxonomists for standard genome sequencing and annotation.</title>
        <authorList>
            <consortium name="The Broad Institute Genomics Platform"/>
            <consortium name="The Broad Institute Genome Sequencing Center for Infectious Disease"/>
            <person name="Wu L."/>
            <person name="Ma J."/>
        </authorList>
    </citation>
    <scope>NUCLEOTIDE SEQUENCE [LARGE SCALE GENOMIC DNA]</scope>
    <source>
        <strain evidence="12">JCM 13250</strain>
    </source>
</reference>
<comment type="similarity">
    <text evidence="8 9">Belongs to the TrpA family.</text>
</comment>
<keyword evidence="5 8" id="KW-0057">Aromatic amino acid biosynthesis</keyword>
<feature type="compositionally biased region" description="Basic and acidic residues" evidence="10">
    <location>
        <begin position="255"/>
        <end position="264"/>
    </location>
</feature>
<accession>A0ABP4YYV7</accession>
<name>A0ABP4YYV7_9ACTN</name>
<dbReference type="RefSeq" id="WP_344139246.1">
    <property type="nucleotide sequence ID" value="NZ_BAAALT010000273.1"/>
</dbReference>
<evidence type="ECO:0000256" key="3">
    <source>
        <dbReference type="ARBA" id="ARBA00022605"/>
    </source>
</evidence>
<evidence type="ECO:0000256" key="1">
    <source>
        <dbReference type="ARBA" id="ARBA00004733"/>
    </source>
</evidence>
<dbReference type="Proteomes" id="UP001500218">
    <property type="component" value="Unassembled WGS sequence"/>
</dbReference>
<dbReference type="InterPro" id="IPR018204">
    <property type="entry name" value="Trp_synthase_alpha_AS"/>
</dbReference>
<dbReference type="InterPro" id="IPR002028">
    <property type="entry name" value="Trp_synthase_suA"/>
</dbReference>
<comment type="function">
    <text evidence="8">The alpha subunit is responsible for the aldol cleavage of indoleglycerol phosphate to indole and glyceraldehyde 3-phosphate.</text>
</comment>
<proteinExistence type="inferred from homology"/>
<dbReference type="NCBIfam" id="TIGR00262">
    <property type="entry name" value="trpA"/>
    <property type="match status" value="1"/>
</dbReference>
<evidence type="ECO:0000256" key="7">
    <source>
        <dbReference type="ARBA" id="ARBA00049047"/>
    </source>
</evidence>
<dbReference type="InterPro" id="IPR011060">
    <property type="entry name" value="RibuloseP-bd_barrel"/>
</dbReference>
<dbReference type="HAMAP" id="MF_00131">
    <property type="entry name" value="Trp_synth_alpha"/>
    <property type="match status" value="1"/>
</dbReference>
<keyword evidence="4 8" id="KW-0822">Tryptophan biosynthesis</keyword>